<evidence type="ECO:0000313" key="1">
    <source>
        <dbReference type="EMBL" id="MPC35580.1"/>
    </source>
</evidence>
<accession>A0A5B7ELZ0</accession>
<reference evidence="1 2" key="1">
    <citation type="submission" date="2019-05" db="EMBL/GenBank/DDBJ databases">
        <title>Another draft genome of Portunus trituberculatus and its Hox gene families provides insights of decapod evolution.</title>
        <authorList>
            <person name="Jeong J.-H."/>
            <person name="Song I."/>
            <person name="Kim S."/>
            <person name="Choi T."/>
            <person name="Kim D."/>
            <person name="Ryu S."/>
            <person name="Kim W."/>
        </authorList>
    </citation>
    <scope>NUCLEOTIDE SEQUENCE [LARGE SCALE GENOMIC DNA]</scope>
    <source>
        <tissue evidence="1">Muscle</tissue>
    </source>
</reference>
<gene>
    <name evidence="1" type="ORF">E2C01_029005</name>
</gene>
<organism evidence="1 2">
    <name type="scientific">Portunus trituberculatus</name>
    <name type="common">Swimming crab</name>
    <name type="synonym">Neptunus trituberculatus</name>
    <dbReference type="NCBI Taxonomy" id="210409"/>
    <lineage>
        <taxon>Eukaryota</taxon>
        <taxon>Metazoa</taxon>
        <taxon>Ecdysozoa</taxon>
        <taxon>Arthropoda</taxon>
        <taxon>Crustacea</taxon>
        <taxon>Multicrustacea</taxon>
        <taxon>Malacostraca</taxon>
        <taxon>Eumalacostraca</taxon>
        <taxon>Eucarida</taxon>
        <taxon>Decapoda</taxon>
        <taxon>Pleocyemata</taxon>
        <taxon>Brachyura</taxon>
        <taxon>Eubrachyura</taxon>
        <taxon>Portunoidea</taxon>
        <taxon>Portunidae</taxon>
        <taxon>Portuninae</taxon>
        <taxon>Portunus</taxon>
    </lineage>
</organism>
<dbReference type="AlphaFoldDB" id="A0A5B7ELZ0"/>
<dbReference type="EMBL" id="VSRR010003306">
    <property type="protein sequence ID" value="MPC35580.1"/>
    <property type="molecule type" value="Genomic_DNA"/>
</dbReference>
<keyword evidence="2" id="KW-1185">Reference proteome</keyword>
<sequence>MASFTRFRIAKLRKDLSSRSPDPQPCVLLTLGRGMLVKQVASLGDGGAGETVATATYRRQVSRSQPRKVRWQQVVGVTCRGSETVLNIGSSGHSLAAAPGSACVEHREASHRDTDRTELPSVWSSHHHATSHAFLSLHTLYNTASS</sequence>
<name>A0A5B7ELZ0_PORTR</name>
<evidence type="ECO:0000313" key="2">
    <source>
        <dbReference type="Proteomes" id="UP000324222"/>
    </source>
</evidence>
<proteinExistence type="predicted"/>
<protein>
    <submittedName>
        <fullName evidence="1">Uncharacterized protein</fullName>
    </submittedName>
</protein>
<comment type="caution">
    <text evidence="1">The sequence shown here is derived from an EMBL/GenBank/DDBJ whole genome shotgun (WGS) entry which is preliminary data.</text>
</comment>
<dbReference type="Proteomes" id="UP000324222">
    <property type="component" value="Unassembled WGS sequence"/>
</dbReference>